<evidence type="ECO:0000313" key="4">
    <source>
        <dbReference type="Proteomes" id="UP000216024"/>
    </source>
</evidence>
<dbReference type="InterPro" id="IPR007329">
    <property type="entry name" value="FMN-bd"/>
</dbReference>
<dbReference type="OrthoDB" id="1730278at2"/>
<gene>
    <name evidence="3" type="ORF">CCE28_15585</name>
</gene>
<feature type="domain" description="FMN-binding" evidence="2">
    <location>
        <begin position="332"/>
        <end position="407"/>
    </location>
</feature>
<dbReference type="RefSeq" id="WP_095134660.1">
    <property type="nucleotide sequence ID" value="NZ_NIBG01000016.1"/>
</dbReference>
<dbReference type="SMART" id="SM00900">
    <property type="entry name" value="FMN_bind"/>
    <property type="match status" value="1"/>
</dbReference>
<dbReference type="PROSITE" id="PS51257">
    <property type="entry name" value="PROKAR_LIPOPROTEIN"/>
    <property type="match status" value="1"/>
</dbReference>
<reference evidence="3 4" key="1">
    <citation type="submission" date="2017-06" db="EMBL/GenBank/DDBJ databases">
        <title>Draft genome sequence of anaerobic fermentative bacterium Anaeromicrobium sediminis DY2726D isolated from West Pacific Ocean sediments.</title>
        <authorList>
            <person name="Zeng X."/>
        </authorList>
    </citation>
    <scope>NUCLEOTIDE SEQUENCE [LARGE SCALE GENOMIC DNA]</scope>
    <source>
        <strain evidence="3 4">DY2726D</strain>
    </source>
</reference>
<feature type="signal peptide" evidence="1">
    <location>
        <begin position="1"/>
        <end position="29"/>
    </location>
</feature>
<dbReference type="Pfam" id="PF04205">
    <property type="entry name" value="FMN_bind"/>
    <property type="match status" value="1"/>
</dbReference>
<keyword evidence="4" id="KW-1185">Reference proteome</keyword>
<accession>A0A267MHF3</accession>
<dbReference type="EMBL" id="NIBG01000016">
    <property type="protein sequence ID" value="PAB58358.1"/>
    <property type="molecule type" value="Genomic_DNA"/>
</dbReference>
<dbReference type="GO" id="GO:0016020">
    <property type="term" value="C:membrane"/>
    <property type="evidence" value="ECO:0007669"/>
    <property type="project" value="InterPro"/>
</dbReference>
<feature type="chain" id="PRO_5013374841" description="FMN-binding domain-containing protein" evidence="1">
    <location>
        <begin position="30"/>
        <end position="409"/>
    </location>
</feature>
<dbReference type="AlphaFoldDB" id="A0A267MHF3"/>
<keyword evidence="1" id="KW-0732">Signal</keyword>
<evidence type="ECO:0000259" key="2">
    <source>
        <dbReference type="SMART" id="SM00900"/>
    </source>
</evidence>
<comment type="caution">
    <text evidence="3">The sequence shown here is derived from an EMBL/GenBank/DDBJ whole genome shotgun (WGS) entry which is preliminary data.</text>
</comment>
<dbReference type="Gene3D" id="3.90.1010.20">
    <property type="match status" value="1"/>
</dbReference>
<sequence>MFNKKLNLAILICIIAIGMLTGCSTNENASQEVAELTFEEWANQELVWPEWAEPIQVEINEETRKGPTSVRKTFDIETARENIAKIRYLVENSEDTDEYPYHNIWKSNLGNGLLKLGENHLAYHYLNEIVNLSPDANYGTEKVDGKRVIEPIGETLAQKIAHGRMLKAIAKAGYGDEVMSRYEEYDYETNGEVFSWQLTSAAWAMGLIGEEEEAYKLFEYGISPENFNDLKPWQASSNVLAASSYAYAKGDYDKVFDFTEKLILEGIDSTNPAYFLDNDLKSGRKAKYFNRHWKSCYQLAEGFRELATKAKNGEIATFTDLKDGVYTSSNTGYMLTPIDVTVTVKDGKVIDIKATQEEPREDRSGTALESLPPRIVEAQSLDVDVISSATISSESIKMGVAKALLQAKK</sequence>
<dbReference type="Proteomes" id="UP000216024">
    <property type="component" value="Unassembled WGS sequence"/>
</dbReference>
<name>A0A267MHF3_9FIRM</name>
<protein>
    <recommendedName>
        <fullName evidence="2">FMN-binding domain-containing protein</fullName>
    </recommendedName>
</protein>
<evidence type="ECO:0000313" key="3">
    <source>
        <dbReference type="EMBL" id="PAB58358.1"/>
    </source>
</evidence>
<proteinExistence type="predicted"/>
<evidence type="ECO:0000256" key="1">
    <source>
        <dbReference type="SAM" id="SignalP"/>
    </source>
</evidence>
<organism evidence="3 4">
    <name type="scientific">Anaeromicrobium sediminis</name>
    <dbReference type="NCBI Taxonomy" id="1478221"/>
    <lineage>
        <taxon>Bacteria</taxon>
        <taxon>Bacillati</taxon>
        <taxon>Bacillota</taxon>
        <taxon>Clostridia</taxon>
        <taxon>Peptostreptococcales</taxon>
        <taxon>Thermotaleaceae</taxon>
        <taxon>Anaeromicrobium</taxon>
    </lineage>
</organism>
<dbReference type="GO" id="GO:0010181">
    <property type="term" value="F:FMN binding"/>
    <property type="evidence" value="ECO:0007669"/>
    <property type="project" value="InterPro"/>
</dbReference>